<feature type="transmembrane region" description="Helical" evidence="1">
    <location>
        <begin position="6"/>
        <end position="34"/>
    </location>
</feature>
<dbReference type="RefSeq" id="WP_254097835.1">
    <property type="nucleotide sequence ID" value="NZ_JANATA010000001.1"/>
</dbReference>
<keyword evidence="1" id="KW-1133">Transmembrane helix</keyword>
<feature type="transmembrane region" description="Helical" evidence="1">
    <location>
        <begin position="162"/>
        <end position="186"/>
    </location>
</feature>
<name>A0AA42BLD0_9ALTE</name>
<dbReference type="Proteomes" id="UP001165413">
    <property type="component" value="Unassembled WGS sequence"/>
</dbReference>
<dbReference type="EMBL" id="JANATA010000001">
    <property type="protein sequence ID" value="MCP3427462.1"/>
    <property type="molecule type" value="Genomic_DNA"/>
</dbReference>
<keyword evidence="1" id="KW-0812">Transmembrane</keyword>
<dbReference type="AlphaFoldDB" id="A0AA42BLD0"/>
<evidence type="ECO:0000259" key="2">
    <source>
        <dbReference type="Pfam" id="PF13386"/>
    </source>
</evidence>
<dbReference type="PANTHER" id="PTHR42208">
    <property type="entry name" value="HEAVY METAL TRANSPORTER-RELATED"/>
    <property type="match status" value="1"/>
</dbReference>
<protein>
    <submittedName>
        <fullName evidence="3">Sulfite exporter TauE/SafE family protein</fullName>
    </submittedName>
</protein>
<organism evidence="3 4">
    <name type="scientific">Opacimonas viscosa</name>
    <dbReference type="NCBI Taxonomy" id="2961944"/>
    <lineage>
        <taxon>Bacteria</taxon>
        <taxon>Pseudomonadati</taxon>
        <taxon>Pseudomonadota</taxon>
        <taxon>Gammaproteobacteria</taxon>
        <taxon>Alteromonadales</taxon>
        <taxon>Alteromonadaceae</taxon>
        <taxon>Opacimonas</taxon>
    </lineage>
</organism>
<feature type="transmembrane region" description="Helical" evidence="1">
    <location>
        <begin position="198"/>
        <end position="217"/>
    </location>
</feature>
<feature type="transmembrane region" description="Helical" evidence="1">
    <location>
        <begin position="46"/>
        <end position="67"/>
    </location>
</feature>
<dbReference type="InterPro" id="IPR039447">
    <property type="entry name" value="UreH-like_TM_dom"/>
</dbReference>
<sequence length="218" mass="24283">MTEYGFYLTAFLIGLGGSVHCLGMCGGIAGSLLFSATPNVGRTQLLLSYNFGRIFSYSLMGLILGFVSEKWLLQIQESLVYLRYLGAMMLLLMGLYISQIWQGLRHFEKLFMPFFTPLKILSKRFLPLTNPLKAIPYGMLWGWLPCGLIYSTLAWSMSAGSAIHSALTMCFFGLGTLPGLIAISLTTDTLKNLLRHPLTKKVVGFFVFTYGIVLLYLT</sequence>
<feature type="domain" description="Urease accessory protein UreH-like transmembrane" evidence="2">
    <location>
        <begin position="9"/>
        <end position="212"/>
    </location>
</feature>
<dbReference type="Pfam" id="PF13386">
    <property type="entry name" value="DsbD_2"/>
    <property type="match status" value="1"/>
</dbReference>
<comment type="caution">
    <text evidence="3">The sequence shown here is derived from an EMBL/GenBank/DDBJ whole genome shotgun (WGS) entry which is preliminary data.</text>
</comment>
<reference evidence="3" key="1">
    <citation type="submission" date="2022-07" db="EMBL/GenBank/DDBJ databases">
        <title>Characterization of the Novel Bacterium Alteromonas immobilis LMIT006 and Alteromonas gregis LMIT007.</title>
        <authorList>
            <person name="Lin X."/>
        </authorList>
    </citation>
    <scope>NUCLEOTIDE SEQUENCE</scope>
    <source>
        <strain evidence="3">LMIT007</strain>
    </source>
</reference>
<evidence type="ECO:0000256" key="1">
    <source>
        <dbReference type="SAM" id="Phobius"/>
    </source>
</evidence>
<feature type="transmembrane region" description="Helical" evidence="1">
    <location>
        <begin position="79"/>
        <end position="97"/>
    </location>
</feature>
<evidence type="ECO:0000313" key="4">
    <source>
        <dbReference type="Proteomes" id="UP001165413"/>
    </source>
</evidence>
<feature type="transmembrane region" description="Helical" evidence="1">
    <location>
        <begin position="134"/>
        <end position="156"/>
    </location>
</feature>
<gene>
    <name evidence="3" type="ORF">NLF92_00710</name>
</gene>
<keyword evidence="4" id="KW-1185">Reference proteome</keyword>
<evidence type="ECO:0000313" key="3">
    <source>
        <dbReference type="EMBL" id="MCP3427462.1"/>
    </source>
</evidence>
<accession>A0AA42BLD0</accession>
<keyword evidence="1" id="KW-0472">Membrane</keyword>
<dbReference type="PANTHER" id="PTHR42208:SF1">
    <property type="entry name" value="HEAVY METAL TRANSPORTER"/>
    <property type="match status" value="1"/>
</dbReference>
<proteinExistence type="predicted"/>